<dbReference type="GO" id="GO:0005634">
    <property type="term" value="C:nucleus"/>
    <property type="evidence" value="ECO:0007669"/>
    <property type="project" value="TreeGrafter"/>
</dbReference>
<proteinExistence type="predicted"/>
<evidence type="ECO:0000313" key="4">
    <source>
        <dbReference type="Proteomes" id="UP001172159"/>
    </source>
</evidence>
<organism evidence="3 4">
    <name type="scientific">Apiosordaria backusii</name>
    <dbReference type="NCBI Taxonomy" id="314023"/>
    <lineage>
        <taxon>Eukaryota</taxon>
        <taxon>Fungi</taxon>
        <taxon>Dikarya</taxon>
        <taxon>Ascomycota</taxon>
        <taxon>Pezizomycotina</taxon>
        <taxon>Sordariomycetes</taxon>
        <taxon>Sordariomycetidae</taxon>
        <taxon>Sordariales</taxon>
        <taxon>Lasiosphaeriaceae</taxon>
        <taxon>Apiosordaria</taxon>
    </lineage>
</organism>
<dbReference type="GO" id="GO:0004674">
    <property type="term" value="F:protein serine/threonine kinase activity"/>
    <property type="evidence" value="ECO:0007669"/>
    <property type="project" value="UniProtKB-KW"/>
</dbReference>
<dbReference type="PANTHER" id="PTHR44167">
    <property type="entry name" value="OVARIAN-SPECIFIC SERINE/THREONINE-PROTEIN KINASE LOK-RELATED"/>
    <property type="match status" value="1"/>
</dbReference>
<name>A0AA40BM58_9PEZI</name>
<reference evidence="3" key="1">
    <citation type="submission" date="2023-06" db="EMBL/GenBank/DDBJ databases">
        <title>Genome-scale phylogeny and comparative genomics of the fungal order Sordariales.</title>
        <authorList>
            <consortium name="Lawrence Berkeley National Laboratory"/>
            <person name="Hensen N."/>
            <person name="Bonometti L."/>
            <person name="Westerberg I."/>
            <person name="Brannstrom I.O."/>
            <person name="Guillou S."/>
            <person name="Cros-Aarteil S."/>
            <person name="Calhoun S."/>
            <person name="Haridas S."/>
            <person name="Kuo A."/>
            <person name="Mondo S."/>
            <person name="Pangilinan J."/>
            <person name="Riley R."/>
            <person name="Labutti K."/>
            <person name="Andreopoulos B."/>
            <person name="Lipzen A."/>
            <person name="Chen C."/>
            <person name="Yanf M."/>
            <person name="Daum C."/>
            <person name="Ng V."/>
            <person name="Clum A."/>
            <person name="Steindorff A."/>
            <person name="Ohm R."/>
            <person name="Martin F."/>
            <person name="Silar P."/>
            <person name="Natvig D."/>
            <person name="Lalanne C."/>
            <person name="Gautier V."/>
            <person name="Ament-Velasquez S.L."/>
            <person name="Kruys A."/>
            <person name="Hutchinson M.I."/>
            <person name="Powell A.J."/>
            <person name="Barry K."/>
            <person name="Miller A.N."/>
            <person name="Grigoriev I.V."/>
            <person name="Debuchy R."/>
            <person name="Gladieux P."/>
            <person name="Thoren M.H."/>
            <person name="Johannesson H."/>
        </authorList>
    </citation>
    <scope>NUCLEOTIDE SEQUENCE</scope>
    <source>
        <strain evidence="3">CBS 540.89</strain>
    </source>
</reference>
<sequence>MSSHCSPSSHLSSHPLPRRTTPFAVGEELRGDSGMMYKIEEVISHRTEPFLCVYRASDNQAKSYIIKNLMPGHFEYRYELQQSLKTCSNLRTMVDAIPDQELLIYPFLADTLLRVSQKELSMDVRKGMVKSALTGLAELHDRGIVHTDIKPNNILVDYEEGPNGSVTIKDVKISDLEDAIQLKPEQNLLGCRFGNQLWRSPESWLRARQNTPSDIFSFAITAIYVMRDVMVFLVPEVVDGQEAWQAILTRHVSYFGDNDGFQGFLEHVGEDNAMFFAFIEVAVQVKPRTPFSLWDYLDLEFRDLITKMTNLDPNKRITAREALEHKWFTGVE</sequence>
<feature type="region of interest" description="Disordered" evidence="1">
    <location>
        <begin position="1"/>
        <end position="23"/>
    </location>
</feature>
<dbReference type="SUPFAM" id="SSF56112">
    <property type="entry name" value="Protein kinase-like (PK-like)"/>
    <property type="match status" value="1"/>
</dbReference>
<dbReference type="PROSITE" id="PS50011">
    <property type="entry name" value="PROTEIN_KINASE_DOM"/>
    <property type="match status" value="1"/>
</dbReference>
<dbReference type="PANTHER" id="PTHR44167:SF24">
    <property type="entry name" value="SERINE_THREONINE-PROTEIN KINASE CHK2"/>
    <property type="match status" value="1"/>
</dbReference>
<evidence type="ECO:0000313" key="3">
    <source>
        <dbReference type="EMBL" id="KAK0736786.1"/>
    </source>
</evidence>
<dbReference type="InterPro" id="IPR000719">
    <property type="entry name" value="Prot_kinase_dom"/>
</dbReference>
<keyword evidence="3" id="KW-0418">Kinase</keyword>
<dbReference type="InterPro" id="IPR008271">
    <property type="entry name" value="Ser/Thr_kinase_AS"/>
</dbReference>
<dbReference type="PROSITE" id="PS00108">
    <property type="entry name" value="PROTEIN_KINASE_ST"/>
    <property type="match status" value="1"/>
</dbReference>
<dbReference type="InterPro" id="IPR011009">
    <property type="entry name" value="Kinase-like_dom_sf"/>
</dbReference>
<dbReference type="GO" id="GO:0044773">
    <property type="term" value="P:mitotic DNA damage checkpoint signaling"/>
    <property type="evidence" value="ECO:0007669"/>
    <property type="project" value="TreeGrafter"/>
</dbReference>
<dbReference type="Pfam" id="PF00069">
    <property type="entry name" value="Pkinase"/>
    <property type="match status" value="1"/>
</dbReference>
<keyword evidence="3" id="KW-0723">Serine/threonine-protein kinase</keyword>
<evidence type="ECO:0000256" key="1">
    <source>
        <dbReference type="SAM" id="MobiDB-lite"/>
    </source>
</evidence>
<evidence type="ECO:0000259" key="2">
    <source>
        <dbReference type="PROSITE" id="PS50011"/>
    </source>
</evidence>
<feature type="compositionally biased region" description="Low complexity" evidence="1">
    <location>
        <begin position="1"/>
        <end position="15"/>
    </location>
</feature>
<feature type="domain" description="Protein kinase" evidence="2">
    <location>
        <begin position="1"/>
        <end position="328"/>
    </location>
</feature>
<dbReference type="GO" id="GO:0005524">
    <property type="term" value="F:ATP binding"/>
    <property type="evidence" value="ECO:0007669"/>
    <property type="project" value="InterPro"/>
</dbReference>
<keyword evidence="3" id="KW-0808">Transferase</keyword>
<dbReference type="AlphaFoldDB" id="A0AA40BM58"/>
<accession>A0AA40BM58</accession>
<keyword evidence="4" id="KW-1185">Reference proteome</keyword>
<dbReference type="SMART" id="SM00220">
    <property type="entry name" value="S_TKc"/>
    <property type="match status" value="1"/>
</dbReference>
<protein>
    <submittedName>
        <fullName evidence="3">Serine/threonine protein kinase</fullName>
    </submittedName>
</protein>
<gene>
    <name evidence="3" type="ORF">B0T21DRAFT_288197</name>
</gene>
<dbReference type="Gene3D" id="1.10.510.10">
    <property type="entry name" value="Transferase(Phosphotransferase) domain 1"/>
    <property type="match status" value="1"/>
</dbReference>
<dbReference type="GO" id="GO:0005737">
    <property type="term" value="C:cytoplasm"/>
    <property type="evidence" value="ECO:0007669"/>
    <property type="project" value="TreeGrafter"/>
</dbReference>
<dbReference type="Proteomes" id="UP001172159">
    <property type="component" value="Unassembled WGS sequence"/>
</dbReference>
<comment type="caution">
    <text evidence="3">The sequence shown here is derived from an EMBL/GenBank/DDBJ whole genome shotgun (WGS) entry which is preliminary data.</text>
</comment>
<dbReference type="EMBL" id="JAUKTV010000006">
    <property type="protein sequence ID" value="KAK0736786.1"/>
    <property type="molecule type" value="Genomic_DNA"/>
</dbReference>